<dbReference type="FunFam" id="3.40.605.10:FF:000003">
    <property type="entry name" value="Methylmalonate-semialdehyde dehydrogenase [acylating]"/>
    <property type="match status" value="1"/>
</dbReference>
<protein>
    <recommendedName>
        <fullName evidence="1">methylmalonate-semialdehyde dehydrogenase (CoA acylating)</fullName>
        <ecNumber evidence="1">1.2.1.27</ecNumber>
    </recommendedName>
</protein>
<comment type="caution">
    <text evidence="6">The sequence shown here is derived from an EMBL/GenBank/DDBJ whole genome shotgun (WGS) entry which is preliminary data.</text>
</comment>
<evidence type="ECO:0000256" key="1">
    <source>
        <dbReference type="ARBA" id="ARBA00013048"/>
    </source>
</evidence>
<gene>
    <name evidence="6" type="ORF">EZV62_019319</name>
</gene>
<dbReference type="Proteomes" id="UP000323000">
    <property type="component" value="Chromosome 9"/>
</dbReference>
<name>A0A5C7HA18_9ROSI</name>
<evidence type="ECO:0000256" key="2">
    <source>
        <dbReference type="ARBA" id="ARBA00023002"/>
    </source>
</evidence>
<organism evidence="6 7">
    <name type="scientific">Acer yangbiense</name>
    <dbReference type="NCBI Taxonomy" id="1000413"/>
    <lineage>
        <taxon>Eukaryota</taxon>
        <taxon>Viridiplantae</taxon>
        <taxon>Streptophyta</taxon>
        <taxon>Embryophyta</taxon>
        <taxon>Tracheophyta</taxon>
        <taxon>Spermatophyta</taxon>
        <taxon>Magnoliopsida</taxon>
        <taxon>eudicotyledons</taxon>
        <taxon>Gunneridae</taxon>
        <taxon>Pentapetalae</taxon>
        <taxon>rosids</taxon>
        <taxon>malvids</taxon>
        <taxon>Sapindales</taxon>
        <taxon>Sapindaceae</taxon>
        <taxon>Hippocastanoideae</taxon>
        <taxon>Acereae</taxon>
        <taxon>Acer</taxon>
    </lineage>
</organism>
<accession>A0A5C7HA18</accession>
<dbReference type="InterPro" id="IPR015590">
    <property type="entry name" value="Aldehyde_DH_dom"/>
</dbReference>
<dbReference type="InterPro" id="IPR016161">
    <property type="entry name" value="Ald_DH/histidinol_DH"/>
</dbReference>
<proteinExistence type="predicted"/>
<dbReference type="EC" id="1.2.1.27" evidence="1"/>
<keyword evidence="3" id="KW-0520">NAD</keyword>
<dbReference type="PANTHER" id="PTHR43866">
    <property type="entry name" value="MALONATE-SEMIALDEHYDE DEHYDROGENASE"/>
    <property type="match status" value="1"/>
</dbReference>
<feature type="domain" description="Aldehyde dehydrogenase" evidence="5">
    <location>
        <begin position="258"/>
        <end position="536"/>
    </location>
</feature>
<evidence type="ECO:0000313" key="6">
    <source>
        <dbReference type="EMBL" id="TXG54063.1"/>
    </source>
</evidence>
<keyword evidence="2" id="KW-0560">Oxidoreductase</keyword>
<dbReference type="Pfam" id="PF00171">
    <property type="entry name" value="Aldedh"/>
    <property type="match status" value="2"/>
</dbReference>
<dbReference type="InterPro" id="IPR016163">
    <property type="entry name" value="Ald_DH_C"/>
</dbReference>
<dbReference type="GO" id="GO:0005739">
    <property type="term" value="C:mitochondrion"/>
    <property type="evidence" value="ECO:0007669"/>
    <property type="project" value="TreeGrafter"/>
</dbReference>
<evidence type="ECO:0000256" key="4">
    <source>
        <dbReference type="SAM" id="MobiDB-lite"/>
    </source>
</evidence>
<dbReference type="Gene3D" id="3.40.309.10">
    <property type="entry name" value="Aldehyde Dehydrogenase, Chain A, domain 2"/>
    <property type="match status" value="2"/>
</dbReference>
<dbReference type="PANTHER" id="PTHR43866:SF6">
    <property type="entry name" value="METHYLMALONATE-SEMIALDEHYDE DEHYDROGENASE (COA ACYLATING)"/>
    <property type="match status" value="1"/>
</dbReference>
<dbReference type="InterPro" id="IPR010061">
    <property type="entry name" value="MeMal-semiAld_DH"/>
</dbReference>
<dbReference type="SUPFAM" id="SSF53720">
    <property type="entry name" value="ALDH-like"/>
    <property type="match status" value="1"/>
</dbReference>
<feature type="region of interest" description="Disordered" evidence="4">
    <location>
        <begin position="1"/>
        <end position="20"/>
    </location>
</feature>
<dbReference type="OrthoDB" id="310895at2759"/>
<dbReference type="GO" id="GO:0006210">
    <property type="term" value="P:thymine catabolic process"/>
    <property type="evidence" value="ECO:0007669"/>
    <property type="project" value="TreeGrafter"/>
</dbReference>
<dbReference type="EMBL" id="VAHF01000009">
    <property type="protein sequence ID" value="TXG54063.1"/>
    <property type="molecule type" value="Genomic_DNA"/>
</dbReference>
<dbReference type="CDD" id="cd07085">
    <property type="entry name" value="ALDH_F6_MMSDH"/>
    <property type="match status" value="1"/>
</dbReference>
<evidence type="ECO:0000313" key="7">
    <source>
        <dbReference type="Proteomes" id="UP000323000"/>
    </source>
</evidence>
<dbReference type="GO" id="GO:0006574">
    <property type="term" value="P:L-valine catabolic process"/>
    <property type="evidence" value="ECO:0007669"/>
    <property type="project" value="TreeGrafter"/>
</dbReference>
<dbReference type="GO" id="GO:0004491">
    <property type="term" value="F:methylmalonate-semialdehyde dehydrogenase (acylating, NAD) activity"/>
    <property type="evidence" value="ECO:0007669"/>
    <property type="project" value="UniProtKB-EC"/>
</dbReference>
<dbReference type="InterPro" id="IPR016162">
    <property type="entry name" value="Ald_DH_N"/>
</dbReference>
<sequence>MDIQSSTELNEAPQMLPPPPGTFVDREELIQHVGDFAVSQGYVVTIKQSKRDRVVVLGCDRGGVYRNRRKPIDESIAENSRNRKTGSRLTNCPFEALGKKEDGLWILSIKNGTHNHEPLKDISEHPSARRFSESEVFLIKEMTEAGLKPRQILKRLRQSNPELLSTPKHVYNVKAKLRQGNVTVRNFKSLRPQKSAVRNNYQSVVEPSWRQRNPPVSLDVIQCNSDQQSLIPTTWVLMDLCSIGAIFQRVPNLIGGRFVDSQSFASIDVINPATLLVVSQVPLTTNGEYRAAVFAAKRAFPSWRNTPVAIRQRTMFKFQELIRRDMDKLAMNITTEHGKTLKDAYNEVLCGLVEVVEHACGLATLQIGEFISNVSNGVDSYSIREPLGVCAGICSFDFPAMIPLWMFPIAVTCGNTFILKPSEKDPGAAVMLSELAVEAGLPCGVLNIVHGTNDIVNAICDDEDIKAISFFGPNAAGAYVYARASAKGKRIQSNTGAKNHAVVMPDASVDATLTALVAAGFGGAGQKCMALSTVVFVGGLTPWYFVSSSLLCYVVRLSILVVFDILLLEDKLVERAKALRVTAGTEPDADLGPVISKQALVKVLAVAFLGAKERIHRLIQAGFESGAKLLLDGRNIMVPGYEHGNFIGATILSDVTDNMECYKEEIFGPVLLCMQADSIDEAINIVNRNKYGNGASILTTSGVAARKFQTEVEVGQVGINVPISVVPPFSSYTSSKSSFAGDLNFDGKAGIQFYTQVKTVTQQWKDLLSNDLTSLQFPCSNSDEASMQLPSS</sequence>
<feature type="domain" description="Aldehyde dehydrogenase" evidence="5">
    <location>
        <begin position="570"/>
        <end position="760"/>
    </location>
</feature>
<reference evidence="7" key="1">
    <citation type="journal article" date="2019" name="Gigascience">
        <title>De novo genome assembly of the endangered Acer yangbiense, a plant species with extremely small populations endemic to Yunnan Province, China.</title>
        <authorList>
            <person name="Yang J."/>
            <person name="Wariss H.M."/>
            <person name="Tao L."/>
            <person name="Zhang R."/>
            <person name="Yun Q."/>
            <person name="Hollingsworth P."/>
            <person name="Dao Z."/>
            <person name="Luo G."/>
            <person name="Guo H."/>
            <person name="Ma Y."/>
            <person name="Sun W."/>
        </authorList>
    </citation>
    <scope>NUCLEOTIDE SEQUENCE [LARGE SCALE GENOMIC DNA]</scope>
    <source>
        <strain evidence="7">cv. Malutang</strain>
    </source>
</reference>
<dbReference type="Gene3D" id="3.40.605.10">
    <property type="entry name" value="Aldehyde Dehydrogenase, Chain A, domain 1"/>
    <property type="match status" value="2"/>
</dbReference>
<evidence type="ECO:0000256" key="3">
    <source>
        <dbReference type="ARBA" id="ARBA00023027"/>
    </source>
</evidence>
<keyword evidence="7" id="KW-1185">Reference proteome</keyword>
<dbReference type="FunFam" id="3.40.309.10:FF:000002">
    <property type="entry name" value="Methylmalonate-semialdehyde dehydrogenase (Acylating)"/>
    <property type="match status" value="1"/>
</dbReference>
<dbReference type="AlphaFoldDB" id="A0A5C7HA18"/>
<evidence type="ECO:0000259" key="5">
    <source>
        <dbReference type="Pfam" id="PF00171"/>
    </source>
</evidence>